<dbReference type="InterPro" id="IPR001647">
    <property type="entry name" value="HTH_TetR"/>
</dbReference>
<evidence type="ECO:0000256" key="3">
    <source>
        <dbReference type="ARBA" id="ARBA00023015"/>
    </source>
</evidence>
<dbReference type="Pfam" id="PF00440">
    <property type="entry name" value="TetR_N"/>
    <property type="match status" value="1"/>
</dbReference>
<gene>
    <name evidence="7" type="primary">betI</name>
    <name evidence="10" type="ORF">CHH28_12305</name>
</gene>
<keyword evidence="5 7" id="KW-0804">Transcription</keyword>
<evidence type="ECO:0000256" key="4">
    <source>
        <dbReference type="ARBA" id="ARBA00023125"/>
    </source>
</evidence>
<dbReference type="AlphaFoldDB" id="A0A222FK42"/>
<dbReference type="EMBL" id="CP022530">
    <property type="protein sequence ID" value="ASP39407.1"/>
    <property type="molecule type" value="Genomic_DNA"/>
</dbReference>
<dbReference type="SUPFAM" id="SSF48498">
    <property type="entry name" value="Tetracyclin repressor-like, C-terminal domain"/>
    <property type="match status" value="1"/>
</dbReference>
<dbReference type="UniPathway" id="UPA00529"/>
<evidence type="ECO:0000259" key="9">
    <source>
        <dbReference type="PROSITE" id="PS50977"/>
    </source>
</evidence>
<dbReference type="Proteomes" id="UP000202440">
    <property type="component" value="Chromosome"/>
</dbReference>
<dbReference type="NCBIfam" id="TIGR03384">
    <property type="entry name" value="betaine_BetI"/>
    <property type="match status" value="1"/>
</dbReference>
<dbReference type="GO" id="GO:0000976">
    <property type="term" value="F:transcription cis-regulatory region binding"/>
    <property type="evidence" value="ECO:0007669"/>
    <property type="project" value="TreeGrafter"/>
</dbReference>
<keyword evidence="2 7" id="KW-0678">Repressor</keyword>
<evidence type="ECO:0000256" key="2">
    <source>
        <dbReference type="ARBA" id="ARBA00022491"/>
    </source>
</evidence>
<dbReference type="HAMAP" id="MF_00768">
    <property type="entry name" value="HTH_type_BetI"/>
    <property type="match status" value="1"/>
</dbReference>
<dbReference type="PANTHER" id="PTHR30055">
    <property type="entry name" value="HTH-TYPE TRANSCRIPTIONAL REGULATOR RUTR"/>
    <property type="match status" value="1"/>
</dbReference>
<sequence>MPKVGIEPIRRKQLIEATLKSIEDNGLQGTTIGTISRHAGMSSGIISHYFGGKQGVIEAAIRHMLEQLKQGLLAQLREAKRQCVEPRERLRMIVETNFTGFQRSSSTTVTWLSFWAKAVHDPQLARLQVVNARRLYSNLLYSLRQMIDDEQQARDAAATMAALIDGMWLRSVLSHDSEHAFAEAERLCKDYIDIIVCGVNHQCV</sequence>
<dbReference type="InterPro" id="IPR017757">
    <property type="entry name" value="Tscrpt_rep_BetI"/>
</dbReference>
<dbReference type="PANTHER" id="PTHR30055:SF234">
    <property type="entry name" value="HTH-TYPE TRANSCRIPTIONAL REGULATOR BETI"/>
    <property type="match status" value="1"/>
</dbReference>
<keyword evidence="4 7" id="KW-0238">DNA-binding</keyword>
<evidence type="ECO:0000256" key="5">
    <source>
        <dbReference type="ARBA" id="ARBA00023163"/>
    </source>
</evidence>
<dbReference type="OrthoDB" id="7618612at2"/>
<dbReference type="SUPFAM" id="SSF46689">
    <property type="entry name" value="Homeodomain-like"/>
    <property type="match status" value="1"/>
</dbReference>
<comment type="function">
    <text evidence="7">Repressor involved in choline regulation of the bet genes.</text>
</comment>
<keyword evidence="3 7" id="KW-0805">Transcription regulation</keyword>
<dbReference type="GO" id="GO:0019285">
    <property type="term" value="P:glycine betaine biosynthetic process from choline"/>
    <property type="evidence" value="ECO:0007669"/>
    <property type="project" value="UniProtKB-UniRule"/>
</dbReference>
<comment type="function">
    <text evidence="6">Repressor involved in the biosynthesis of the osmoprotectant glycine betaine. It represses transcription of the choline transporter BetT and the genes of BetAB involved in the synthesis of glycine betaine.</text>
</comment>
<dbReference type="InterPro" id="IPR039538">
    <property type="entry name" value="BetI_C"/>
</dbReference>
<evidence type="ECO:0000313" key="11">
    <source>
        <dbReference type="Proteomes" id="UP000202440"/>
    </source>
</evidence>
<dbReference type="GO" id="GO:0003700">
    <property type="term" value="F:DNA-binding transcription factor activity"/>
    <property type="evidence" value="ECO:0007669"/>
    <property type="project" value="UniProtKB-UniRule"/>
</dbReference>
<dbReference type="InterPro" id="IPR050109">
    <property type="entry name" value="HTH-type_TetR-like_transc_reg"/>
</dbReference>
<dbReference type="Pfam" id="PF13977">
    <property type="entry name" value="TetR_C_6"/>
    <property type="match status" value="1"/>
</dbReference>
<organism evidence="10 11">
    <name type="scientific">Bacterioplanes sanyensis</name>
    <dbReference type="NCBI Taxonomy" id="1249553"/>
    <lineage>
        <taxon>Bacteria</taxon>
        <taxon>Pseudomonadati</taxon>
        <taxon>Pseudomonadota</taxon>
        <taxon>Gammaproteobacteria</taxon>
        <taxon>Oceanospirillales</taxon>
        <taxon>Oceanospirillaceae</taxon>
        <taxon>Bacterioplanes</taxon>
    </lineage>
</organism>
<dbReference type="PROSITE" id="PS50977">
    <property type="entry name" value="HTH_TETR_2"/>
    <property type="match status" value="1"/>
</dbReference>
<feature type="DNA-binding region" description="H-T-H motif" evidence="7 8">
    <location>
        <begin position="31"/>
        <end position="50"/>
    </location>
</feature>
<evidence type="ECO:0000256" key="1">
    <source>
        <dbReference type="ARBA" id="ARBA00004719"/>
    </source>
</evidence>
<protein>
    <recommendedName>
        <fullName evidence="7">HTH-type transcriptional regulator BetI</fullName>
    </recommendedName>
</protein>
<evidence type="ECO:0000313" key="10">
    <source>
        <dbReference type="EMBL" id="ASP39407.1"/>
    </source>
</evidence>
<feature type="domain" description="HTH tetR-type" evidence="9">
    <location>
        <begin position="8"/>
        <end position="68"/>
    </location>
</feature>
<dbReference type="KEGG" id="bsan:CHH28_12305"/>
<dbReference type="InterPro" id="IPR036271">
    <property type="entry name" value="Tet_transcr_reg_TetR-rel_C_sf"/>
</dbReference>
<dbReference type="NCBIfam" id="NF001978">
    <property type="entry name" value="PRK00767.1"/>
    <property type="match status" value="1"/>
</dbReference>
<reference evidence="10 11" key="1">
    <citation type="submission" date="2017-07" db="EMBL/GenBank/DDBJ databases">
        <title>Annotated genome sequence of Bacterioplanes sanyensis isolated from Red Sea.</title>
        <authorList>
            <person name="Rehman Z.U."/>
        </authorList>
    </citation>
    <scope>NUCLEOTIDE SEQUENCE [LARGE SCALE GENOMIC DNA]</scope>
    <source>
        <strain evidence="10 11">NV9</strain>
    </source>
</reference>
<evidence type="ECO:0000256" key="6">
    <source>
        <dbReference type="ARBA" id="ARBA00024936"/>
    </source>
</evidence>
<keyword evidence="11" id="KW-1185">Reference proteome</keyword>
<dbReference type="RefSeq" id="WP_094060585.1">
    <property type="nucleotide sequence ID" value="NZ_CP022530.1"/>
</dbReference>
<dbReference type="Gene3D" id="1.10.357.10">
    <property type="entry name" value="Tetracycline Repressor, domain 2"/>
    <property type="match status" value="1"/>
</dbReference>
<dbReference type="InterPro" id="IPR009057">
    <property type="entry name" value="Homeodomain-like_sf"/>
</dbReference>
<comment type="pathway">
    <text evidence="1 7">Amine and polyamine biosynthesis; betaine biosynthesis via choline pathway [regulation].</text>
</comment>
<evidence type="ECO:0000256" key="7">
    <source>
        <dbReference type="HAMAP-Rule" id="MF_00768"/>
    </source>
</evidence>
<evidence type="ECO:0000256" key="8">
    <source>
        <dbReference type="PROSITE-ProRule" id="PRU00335"/>
    </source>
</evidence>
<name>A0A222FK42_9GAMM</name>
<accession>A0A222FK42</accession>
<proteinExistence type="inferred from homology"/>
<dbReference type="GO" id="GO:0045892">
    <property type="term" value="P:negative regulation of DNA-templated transcription"/>
    <property type="evidence" value="ECO:0007669"/>
    <property type="project" value="UniProtKB-UniRule"/>
</dbReference>